<reference evidence="13" key="1">
    <citation type="journal article" date="2023" name="Plants (Basel)">
        <title>Genomic Analysis of Leptolyngbya boryana CZ1 Reveals Efficient Carbon Fixation Modules.</title>
        <authorList>
            <person name="Bai X."/>
            <person name="Wang H."/>
            <person name="Cheng W."/>
            <person name="Wang J."/>
            <person name="Ma M."/>
            <person name="Hu H."/>
            <person name="Song Z."/>
            <person name="Ma H."/>
            <person name="Fan Y."/>
            <person name="Du C."/>
            <person name="Xu J."/>
        </authorList>
    </citation>
    <scope>NUCLEOTIDE SEQUENCE</scope>
    <source>
        <strain evidence="13">CZ1</strain>
    </source>
</reference>
<dbReference type="SUPFAM" id="SSF50341">
    <property type="entry name" value="CheW-like"/>
    <property type="match status" value="1"/>
</dbReference>
<dbReference type="SUPFAM" id="SSF52172">
    <property type="entry name" value="CheY-like"/>
    <property type="match status" value="1"/>
</dbReference>
<dbReference type="PROSITE" id="PS50109">
    <property type="entry name" value="HIS_KIN"/>
    <property type="match status" value="1"/>
</dbReference>
<dbReference type="SUPFAM" id="SSF55874">
    <property type="entry name" value="ATPase domain of HSP90 chaperone/DNA topoisomerase II/histidine kinase"/>
    <property type="match status" value="1"/>
</dbReference>
<evidence type="ECO:0000259" key="9">
    <source>
        <dbReference type="PROSITE" id="PS50109"/>
    </source>
</evidence>
<proteinExistence type="predicted"/>
<keyword evidence="3 8" id="KW-0597">Phosphoprotein</keyword>
<dbReference type="InterPro" id="IPR003594">
    <property type="entry name" value="HATPase_dom"/>
</dbReference>
<feature type="modified residue" description="Phosphohistidine" evidence="7">
    <location>
        <position position="49"/>
    </location>
</feature>
<dbReference type="InterPro" id="IPR002545">
    <property type="entry name" value="CheW-lke_dom"/>
</dbReference>
<dbReference type="EC" id="2.7.13.3" evidence="2"/>
<dbReference type="Pfam" id="PF00072">
    <property type="entry name" value="Response_reg"/>
    <property type="match status" value="1"/>
</dbReference>
<dbReference type="InterPro" id="IPR011006">
    <property type="entry name" value="CheY-like_superfamily"/>
</dbReference>
<dbReference type="AlphaFoldDB" id="A0AA96X0X5"/>
<evidence type="ECO:0000256" key="2">
    <source>
        <dbReference type="ARBA" id="ARBA00012438"/>
    </source>
</evidence>
<dbReference type="InterPro" id="IPR001789">
    <property type="entry name" value="Sig_transdc_resp-reg_receiver"/>
</dbReference>
<feature type="domain" description="Response regulatory" evidence="10">
    <location>
        <begin position="840"/>
        <end position="957"/>
    </location>
</feature>
<dbReference type="Pfam" id="PF01584">
    <property type="entry name" value="CheW"/>
    <property type="match status" value="1"/>
</dbReference>
<protein>
    <recommendedName>
        <fullName evidence="2">histidine kinase</fullName>
        <ecNumber evidence="2">2.7.13.3</ecNumber>
    </recommendedName>
</protein>
<evidence type="ECO:0000256" key="7">
    <source>
        <dbReference type="PROSITE-ProRule" id="PRU00110"/>
    </source>
</evidence>
<dbReference type="SMART" id="SM00387">
    <property type="entry name" value="HATPase_c"/>
    <property type="match status" value="1"/>
</dbReference>
<dbReference type="SMART" id="SM01231">
    <property type="entry name" value="H-kinase_dim"/>
    <property type="match status" value="1"/>
</dbReference>
<evidence type="ECO:0000256" key="1">
    <source>
        <dbReference type="ARBA" id="ARBA00000085"/>
    </source>
</evidence>
<evidence type="ECO:0000256" key="5">
    <source>
        <dbReference type="ARBA" id="ARBA00022777"/>
    </source>
</evidence>
<dbReference type="Gene3D" id="3.40.50.2300">
    <property type="match status" value="1"/>
</dbReference>
<dbReference type="PRINTS" id="PR00344">
    <property type="entry name" value="BCTRLSENSOR"/>
</dbReference>
<dbReference type="PROSITE" id="PS50110">
    <property type="entry name" value="RESPONSE_REGULATORY"/>
    <property type="match status" value="1"/>
</dbReference>
<dbReference type="GO" id="GO:0006935">
    <property type="term" value="P:chemotaxis"/>
    <property type="evidence" value="ECO:0007669"/>
    <property type="project" value="InterPro"/>
</dbReference>
<evidence type="ECO:0000256" key="6">
    <source>
        <dbReference type="ARBA" id="ARBA00023012"/>
    </source>
</evidence>
<dbReference type="GO" id="GO:0005737">
    <property type="term" value="C:cytoplasm"/>
    <property type="evidence" value="ECO:0007669"/>
    <property type="project" value="InterPro"/>
</dbReference>
<dbReference type="InterPro" id="IPR004358">
    <property type="entry name" value="Sig_transdc_His_kin-like_C"/>
</dbReference>
<evidence type="ECO:0000256" key="3">
    <source>
        <dbReference type="ARBA" id="ARBA00022553"/>
    </source>
</evidence>
<dbReference type="CDD" id="cd00088">
    <property type="entry name" value="HPT"/>
    <property type="match status" value="1"/>
</dbReference>
<feature type="domain" description="HPt" evidence="12">
    <location>
        <begin position="2"/>
        <end position="107"/>
    </location>
</feature>
<dbReference type="InterPro" id="IPR051315">
    <property type="entry name" value="Bact_Chemotaxis_CheA"/>
</dbReference>
<gene>
    <name evidence="13" type="ORF">Q2T42_10740</name>
</gene>
<dbReference type="PANTHER" id="PTHR43395">
    <property type="entry name" value="SENSOR HISTIDINE KINASE CHEA"/>
    <property type="match status" value="1"/>
</dbReference>
<dbReference type="PROSITE" id="PS50851">
    <property type="entry name" value="CHEW"/>
    <property type="match status" value="1"/>
</dbReference>
<dbReference type="SMART" id="SM00260">
    <property type="entry name" value="CheW"/>
    <property type="match status" value="1"/>
</dbReference>
<dbReference type="GO" id="GO:0000155">
    <property type="term" value="F:phosphorelay sensor kinase activity"/>
    <property type="evidence" value="ECO:0007669"/>
    <property type="project" value="InterPro"/>
</dbReference>
<dbReference type="Pfam" id="PF02518">
    <property type="entry name" value="HATPase_c"/>
    <property type="match status" value="1"/>
</dbReference>
<feature type="modified residue" description="4-aspartylphosphate" evidence="8">
    <location>
        <position position="890"/>
    </location>
</feature>
<evidence type="ECO:0000256" key="4">
    <source>
        <dbReference type="ARBA" id="ARBA00022679"/>
    </source>
</evidence>
<dbReference type="PROSITE" id="PS50894">
    <property type="entry name" value="HPT"/>
    <property type="match status" value="1"/>
</dbReference>
<evidence type="ECO:0000313" key="13">
    <source>
        <dbReference type="EMBL" id="WNZ48303.1"/>
    </source>
</evidence>
<dbReference type="Gene3D" id="2.30.30.40">
    <property type="entry name" value="SH3 Domains"/>
    <property type="match status" value="1"/>
</dbReference>
<dbReference type="Pfam" id="PF01627">
    <property type="entry name" value="Hpt"/>
    <property type="match status" value="1"/>
</dbReference>
<evidence type="ECO:0000259" key="12">
    <source>
        <dbReference type="PROSITE" id="PS50894"/>
    </source>
</evidence>
<dbReference type="InterPro" id="IPR005467">
    <property type="entry name" value="His_kinase_dom"/>
</dbReference>
<dbReference type="SMART" id="SM00073">
    <property type="entry name" value="HPT"/>
    <property type="match status" value="1"/>
</dbReference>
<dbReference type="InterPro" id="IPR036890">
    <property type="entry name" value="HATPase_C_sf"/>
</dbReference>
<keyword evidence="5 13" id="KW-0418">Kinase</keyword>
<name>A0AA96X0X5_LEPBY</name>
<dbReference type="InterPro" id="IPR036641">
    <property type="entry name" value="HPT_dom_sf"/>
</dbReference>
<keyword evidence="6" id="KW-0902">Two-component regulatory system</keyword>
<dbReference type="RefSeq" id="WP_316428620.1">
    <property type="nucleotide sequence ID" value="NZ_CP130144.1"/>
</dbReference>
<dbReference type="PANTHER" id="PTHR43395:SF1">
    <property type="entry name" value="CHEMOTAXIS PROTEIN CHEA"/>
    <property type="match status" value="1"/>
</dbReference>
<evidence type="ECO:0000256" key="8">
    <source>
        <dbReference type="PROSITE-ProRule" id="PRU00169"/>
    </source>
</evidence>
<feature type="domain" description="CheW-like" evidence="11">
    <location>
        <begin position="664"/>
        <end position="806"/>
    </location>
</feature>
<dbReference type="InterPro" id="IPR004105">
    <property type="entry name" value="CheA-like_dim"/>
</dbReference>
<feature type="domain" description="Histidine kinase" evidence="9">
    <location>
        <begin position="428"/>
        <end position="662"/>
    </location>
</feature>
<organism evidence="13">
    <name type="scientific">Leptolyngbya boryana CZ1</name>
    <dbReference type="NCBI Taxonomy" id="3060204"/>
    <lineage>
        <taxon>Bacteria</taxon>
        <taxon>Bacillati</taxon>
        <taxon>Cyanobacteriota</taxon>
        <taxon>Cyanophyceae</taxon>
        <taxon>Leptolyngbyales</taxon>
        <taxon>Leptolyngbyaceae</taxon>
        <taxon>Leptolyngbya group</taxon>
        <taxon>Leptolyngbya</taxon>
    </lineage>
</organism>
<keyword evidence="4 13" id="KW-0808">Transferase</keyword>
<comment type="catalytic activity">
    <reaction evidence="1">
        <text>ATP + protein L-histidine = ADP + protein N-phospho-L-histidine.</text>
        <dbReference type="EC" id="2.7.13.3"/>
    </reaction>
</comment>
<dbReference type="InterPro" id="IPR036061">
    <property type="entry name" value="CheW-like_dom_sf"/>
</dbReference>
<dbReference type="SUPFAM" id="SSF47226">
    <property type="entry name" value="Histidine-containing phosphotransfer domain, HPT domain"/>
    <property type="match status" value="1"/>
</dbReference>
<accession>A0AA96X0X5</accession>
<reference evidence="13" key="2">
    <citation type="submission" date="2023-07" db="EMBL/GenBank/DDBJ databases">
        <authorList>
            <person name="Bai X.-H."/>
            <person name="Wang H.-H."/>
            <person name="Wang J."/>
            <person name="Ma M.-Y."/>
            <person name="Hu H.-H."/>
            <person name="Song Z.-L."/>
            <person name="Ma H.-G."/>
            <person name="Fan Y."/>
            <person name="Du C.-Y."/>
            <person name="Xu J.-C."/>
        </authorList>
    </citation>
    <scope>NUCLEOTIDE SEQUENCE</scope>
    <source>
        <strain evidence="13">CZ1</strain>
    </source>
</reference>
<dbReference type="SMART" id="SM00448">
    <property type="entry name" value="REC"/>
    <property type="match status" value="1"/>
</dbReference>
<dbReference type="InterPro" id="IPR008207">
    <property type="entry name" value="Sig_transdc_His_kin_Hpt_dom"/>
</dbReference>
<dbReference type="FunFam" id="3.30.565.10:FF:000016">
    <property type="entry name" value="Chemotaxis protein CheA, putative"/>
    <property type="match status" value="1"/>
</dbReference>
<sequence length="963" mass="106620">MAQDKELEIRRQFLDEAQEYLDVLDATILDLANHPIDVAKANAALRAAHSIKGGAGMMGFQVLSELAHRLEDSWKVLKIDKSIVVSPRLENLLLASVGCLRQVVEFDRESMQRHQDSFVDANWLSVEAYPVFDALHAELGDPQEENAASILSPEEGQDIVPLLFETEVEGCLERLETVLNTPDQPCLREEVAILAQELGGLGEMLQLSQFVQLCQSIAYAIEQDSQNTSAIAESALTAWRTAQKLAIAGQYDQIPTAIAESTLPPDLADFADVPSVLEPNVGETDWFTEALAAEALAVDDFQPIPMPTRIPVGEPKGTDFKILDPEPDISTATEAQDTTVRVPVRQLNQLNDSFGELTIDRNGLDLYLKRLRGLARTLHDRVQVLDQVNAKLRTAYDRVTLDGSRSLQDNRRSGFDALELDRYGDLHLLSQQVMETIVQLQEVSEDIDLSLDDADQSARNLTKTAKQLQSGLTQLRMRPISDVINRFPRAIREWSLQYGKEVQLSVVGGSTLIDRNLLEALNDPLMHLIRNAFDHGIEEPTLRALRGKPPQGTIEIQAANQGNRTIITVRDDGEGIPIDKIRDRAEQMGLDPVLLDAARDEELLSLIFEPGFSTSTQVTALSGRGVGMDVVRNNLKQIRGEISVNTQAGQGTTFTLSIPFALSTIKVLLIECHGMLLALPTDVVSELFLLQPNQIIETAGSEVLNWQDKVVQLVRLQKWMRFNCPQIPHGFETPPTIAMTSVVIIDQAPQWFGIQIDRCWGEQEATMRKVEGNLALPTGFSGCTILGDGRVVPLVNVTELLRWITSCERSDIQPDQAFSKQLRASLAASQPSMARSTTPTILVVDDSINVRRFLALTLERSGYRVEQAKDGQDAIERLEAGLSVQAVICDIEMPRLDGYGFLAKLRSDEQLAQIPVMMLTSRSGEKHRKVAENLGAAAYFSKPYNEQVLLRTLEGMVKSTALV</sequence>
<evidence type="ECO:0000259" key="10">
    <source>
        <dbReference type="PROSITE" id="PS50110"/>
    </source>
</evidence>
<dbReference type="Gene3D" id="3.30.565.10">
    <property type="entry name" value="Histidine kinase-like ATPase, C-terminal domain"/>
    <property type="match status" value="1"/>
</dbReference>
<dbReference type="EMBL" id="CP130144">
    <property type="protein sequence ID" value="WNZ48303.1"/>
    <property type="molecule type" value="Genomic_DNA"/>
</dbReference>
<evidence type="ECO:0000259" key="11">
    <source>
        <dbReference type="PROSITE" id="PS50851"/>
    </source>
</evidence>
<dbReference type="Gene3D" id="1.20.120.160">
    <property type="entry name" value="HPT domain"/>
    <property type="match status" value="1"/>
</dbReference>